<dbReference type="EMBL" id="JAQQKY010000018">
    <property type="protein sequence ID" value="MDC7692612.1"/>
    <property type="molecule type" value="Genomic_DNA"/>
</dbReference>
<protein>
    <submittedName>
        <fullName evidence="1">Uncharacterized protein</fullName>
    </submittedName>
</protein>
<evidence type="ECO:0000313" key="2">
    <source>
        <dbReference type="Proteomes" id="UP001221566"/>
    </source>
</evidence>
<dbReference type="Proteomes" id="UP001221566">
    <property type="component" value="Unassembled WGS sequence"/>
</dbReference>
<keyword evidence="2" id="KW-1185">Reference proteome</keyword>
<accession>A0ABT5I8U8</accession>
<name>A0ABT5I8U8_VOGIN</name>
<sequence>MNRSIYEEVADRLRTADAAYFDEIKAQGDHERVRVARCFASSCNMAGDNGALWSSPIFIPVQVIAIAPLEPEFSLGAIESVLKRGLPGGMEVRLFPEPKSMSQVVEMNPVEALHYAQEAAMSALDGNMMYGYMEFQSDIDVQRIGGLYVHHILIAGNLHVHGEMKRTSELSQIDFETRTKIAAFLAEEIGVNAGMQKPVVLLGDVATYQTVHMIAAETRNYAAMLAVAKQGVPEIGYAFAGATEDRQYLEFAVKEPNGRILFTAEVPVERENCFHMQGRYIEERYGVKWRNMDMTRAN</sequence>
<dbReference type="RefSeq" id="WP_272804183.1">
    <property type="nucleotide sequence ID" value="NZ_JAQQKY010000018.1"/>
</dbReference>
<proteinExistence type="predicted"/>
<reference evidence="1 2" key="1">
    <citation type="submission" date="2023-01" db="EMBL/GenBank/DDBJ databases">
        <title>Novel species of the genus Vogesella isolated from rivers.</title>
        <authorList>
            <person name="Lu H."/>
        </authorList>
    </citation>
    <scope>NUCLEOTIDE SEQUENCE [LARGE SCALE GENOMIC DNA]</scope>
    <source>
        <strain evidence="1 2">SH7W</strain>
    </source>
</reference>
<gene>
    <name evidence="1" type="ORF">PQU93_17765</name>
</gene>
<evidence type="ECO:0000313" key="1">
    <source>
        <dbReference type="EMBL" id="MDC7692612.1"/>
    </source>
</evidence>
<comment type="caution">
    <text evidence="1">The sequence shown here is derived from an EMBL/GenBank/DDBJ whole genome shotgun (WGS) entry which is preliminary data.</text>
</comment>
<organism evidence="1 2">
    <name type="scientific">Vogesella indigofera</name>
    <name type="common">Pseudomonas indigofera</name>
    <dbReference type="NCBI Taxonomy" id="45465"/>
    <lineage>
        <taxon>Bacteria</taxon>
        <taxon>Pseudomonadati</taxon>
        <taxon>Pseudomonadota</taxon>
        <taxon>Betaproteobacteria</taxon>
        <taxon>Neisseriales</taxon>
        <taxon>Chromobacteriaceae</taxon>
        <taxon>Vogesella</taxon>
    </lineage>
</organism>